<proteinExistence type="inferred from homology"/>
<comment type="similarity">
    <text evidence="1 7">Belongs to the Lgt family.</text>
</comment>
<keyword evidence="6 7" id="KW-0472">Membrane</keyword>
<feature type="transmembrane region" description="Helical" evidence="7">
    <location>
        <begin position="103"/>
        <end position="120"/>
    </location>
</feature>
<dbReference type="HAMAP" id="MF_01147">
    <property type="entry name" value="Lgt"/>
    <property type="match status" value="1"/>
</dbReference>
<dbReference type="InterPro" id="IPR001640">
    <property type="entry name" value="Lgt"/>
</dbReference>
<dbReference type="Pfam" id="PF01790">
    <property type="entry name" value="LGT"/>
    <property type="match status" value="1"/>
</dbReference>
<dbReference type="EMBL" id="CP029803">
    <property type="protein sequence ID" value="AWT60866.1"/>
    <property type="molecule type" value="Genomic_DNA"/>
</dbReference>
<keyword evidence="8" id="KW-0449">Lipoprotein</keyword>
<keyword evidence="8" id="KW-0328">Glycosyltransferase</keyword>
<evidence type="ECO:0000256" key="4">
    <source>
        <dbReference type="ARBA" id="ARBA00022692"/>
    </source>
</evidence>
<evidence type="ECO:0000256" key="1">
    <source>
        <dbReference type="ARBA" id="ARBA00007150"/>
    </source>
</evidence>
<sequence length="282" mass="31567">MSSNFLAYFQHDLNPVLLPIYGDFAIRWYGIAYILGFITACGLLKLYFKTQRSTWNSEAQINAILYLAMGTMIGGRLGFMLLYDLNTFLRNPLSFFEFWKGGMASHGGFAGCLVAAFLIARRNKTPFLKTTDLIVTVAPPGLLFGRIANFINGELWGKLSDVPWAVIFPTSTLPNTPLELVAPRHPSQLYEAALEGLVLGVYIQIRFWRSNPQRMPAGQLSGEFLIAYSILRIIGEVFREPDPAGLILGLSRGVFYSIILGTLGVFWVVWVRKTNPFPATRE</sequence>
<dbReference type="NCBIfam" id="TIGR00544">
    <property type="entry name" value="lgt"/>
    <property type="match status" value="1"/>
</dbReference>
<keyword evidence="5 7" id="KW-1133">Transmembrane helix</keyword>
<comment type="function">
    <text evidence="7">Catalyzes the transfer of the diacylglyceryl group from phosphatidylglycerol to the sulfhydryl group of the N-terminal cysteine of a prolipoprotein, the first step in the formation of mature lipoproteins.</text>
</comment>
<dbReference type="AlphaFoldDB" id="A0A2Z4AHW8"/>
<comment type="pathway">
    <text evidence="7">Protein modification; lipoprotein biosynthesis (diacylglyceryl transfer).</text>
</comment>
<comment type="caution">
    <text evidence="7">Lacks conserved residue(s) required for the propagation of feature annotation.</text>
</comment>
<feature type="transmembrane region" description="Helical" evidence="7">
    <location>
        <begin position="254"/>
        <end position="271"/>
    </location>
</feature>
<dbReference type="GO" id="GO:0005886">
    <property type="term" value="C:plasma membrane"/>
    <property type="evidence" value="ECO:0007669"/>
    <property type="project" value="UniProtKB-SubCell"/>
</dbReference>
<dbReference type="PANTHER" id="PTHR30589">
    <property type="entry name" value="PROLIPOPROTEIN DIACYLGLYCERYL TRANSFERASE"/>
    <property type="match status" value="1"/>
</dbReference>
<dbReference type="PANTHER" id="PTHR30589:SF0">
    <property type="entry name" value="PHOSPHATIDYLGLYCEROL--PROLIPOPROTEIN DIACYLGLYCERYL TRANSFERASE"/>
    <property type="match status" value="1"/>
</dbReference>
<organism evidence="8 9">
    <name type="scientific">Candidatus Moanibacter tarae</name>
    <dbReference type="NCBI Taxonomy" id="2200854"/>
    <lineage>
        <taxon>Bacteria</taxon>
        <taxon>Pseudomonadati</taxon>
        <taxon>Verrucomicrobiota</taxon>
        <taxon>Opitutia</taxon>
        <taxon>Puniceicoccales</taxon>
        <taxon>Puniceicoccales incertae sedis</taxon>
        <taxon>Candidatus Moanibacter</taxon>
    </lineage>
</organism>
<gene>
    <name evidence="7 8" type="primary">lgt</name>
    <name evidence="8" type="ORF">DF168_02090</name>
</gene>
<feature type="transmembrane region" description="Helical" evidence="7">
    <location>
        <begin position="26"/>
        <end position="48"/>
    </location>
</feature>
<evidence type="ECO:0000313" key="9">
    <source>
        <dbReference type="Proteomes" id="UP000247465"/>
    </source>
</evidence>
<accession>A0A2Z4AHW8</accession>
<comment type="subcellular location">
    <subcellularLocation>
        <location evidence="7">Cell membrane</location>
        <topology evidence="7">Multi-pass membrane protein</topology>
    </subcellularLocation>
</comment>
<dbReference type="PROSITE" id="PS01311">
    <property type="entry name" value="LGT"/>
    <property type="match status" value="1"/>
</dbReference>
<dbReference type="EC" id="2.5.1.145" evidence="7"/>
<dbReference type="UniPathway" id="UPA00664"/>
<evidence type="ECO:0000313" key="8">
    <source>
        <dbReference type="EMBL" id="AWT60866.1"/>
    </source>
</evidence>
<feature type="transmembrane region" description="Helical" evidence="7">
    <location>
        <begin position="60"/>
        <end position="83"/>
    </location>
</feature>
<keyword evidence="2 7" id="KW-1003">Cell membrane</keyword>
<protein>
    <recommendedName>
        <fullName evidence="7">Phosphatidylglycerol--prolipoprotein diacylglyceryl transferase</fullName>
        <ecNumber evidence="7">2.5.1.145</ecNumber>
    </recommendedName>
</protein>
<evidence type="ECO:0000256" key="7">
    <source>
        <dbReference type="HAMAP-Rule" id="MF_01147"/>
    </source>
</evidence>
<comment type="catalytic activity">
    <reaction evidence="7">
        <text>L-cysteinyl-[prolipoprotein] + a 1,2-diacyl-sn-glycero-3-phospho-(1'-sn-glycerol) = an S-1,2-diacyl-sn-glyceryl-L-cysteinyl-[prolipoprotein] + sn-glycerol 1-phosphate + H(+)</text>
        <dbReference type="Rhea" id="RHEA:56712"/>
        <dbReference type="Rhea" id="RHEA-COMP:14679"/>
        <dbReference type="Rhea" id="RHEA-COMP:14680"/>
        <dbReference type="ChEBI" id="CHEBI:15378"/>
        <dbReference type="ChEBI" id="CHEBI:29950"/>
        <dbReference type="ChEBI" id="CHEBI:57685"/>
        <dbReference type="ChEBI" id="CHEBI:64716"/>
        <dbReference type="ChEBI" id="CHEBI:140658"/>
        <dbReference type="EC" id="2.5.1.145"/>
    </reaction>
</comment>
<dbReference type="Proteomes" id="UP000247465">
    <property type="component" value="Chromosome"/>
</dbReference>
<dbReference type="GO" id="GO:0008961">
    <property type="term" value="F:phosphatidylglycerol-prolipoprotein diacylglyceryl transferase activity"/>
    <property type="evidence" value="ECO:0007669"/>
    <property type="project" value="UniProtKB-UniRule"/>
</dbReference>
<dbReference type="KEGG" id="mtar:DF168_02090"/>
<keyword evidence="4 7" id="KW-0812">Transmembrane</keyword>
<evidence type="ECO:0000256" key="6">
    <source>
        <dbReference type="ARBA" id="ARBA00023136"/>
    </source>
</evidence>
<feature type="binding site" evidence="7">
    <location>
        <position position="146"/>
    </location>
    <ligand>
        <name>a 1,2-diacyl-sn-glycero-3-phospho-(1'-sn-glycerol)</name>
        <dbReference type="ChEBI" id="CHEBI:64716"/>
    </ligand>
</feature>
<reference evidence="8 9" key="1">
    <citation type="submission" date="2018-06" db="EMBL/GenBank/DDBJ databases">
        <title>Draft Genome Sequence of a Novel Marine Bacterium Related to the Verrucomicrobia.</title>
        <authorList>
            <person name="Vosseberg J."/>
            <person name="Martijn J."/>
            <person name="Ettema T.J.G."/>
        </authorList>
    </citation>
    <scope>NUCLEOTIDE SEQUENCE [LARGE SCALE GENOMIC DNA]</scope>
    <source>
        <strain evidence="8">TARA_B100001123</strain>
    </source>
</reference>
<evidence type="ECO:0000256" key="3">
    <source>
        <dbReference type="ARBA" id="ARBA00022679"/>
    </source>
</evidence>
<evidence type="ECO:0000256" key="2">
    <source>
        <dbReference type="ARBA" id="ARBA00022475"/>
    </source>
</evidence>
<name>A0A2Z4AHW8_9BACT</name>
<keyword evidence="3 7" id="KW-0808">Transferase</keyword>
<evidence type="ECO:0000256" key="5">
    <source>
        <dbReference type="ARBA" id="ARBA00022989"/>
    </source>
</evidence>
<dbReference type="GO" id="GO:0042158">
    <property type="term" value="P:lipoprotein biosynthetic process"/>
    <property type="evidence" value="ECO:0007669"/>
    <property type="project" value="UniProtKB-UniRule"/>
</dbReference>